<feature type="repeat" description="WD" evidence="3">
    <location>
        <begin position="343"/>
        <end position="384"/>
    </location>
</feature>
<dbReference type="GO" id="GO:0000398">
    <property type="term" value="P:mRNA splicing, via spliceosome"/>
    <property type="evidence" value="ECO:0007669"/>
    <property type="project" value="TreeGrafter"/>
</dbReference>
<evidence type="ECO:0000256" key="1">
    <source>
        <dbReference type="ARBA" id="ARBA00022574"/>
    </source>
</evidence>
<dbReference type="InterPro" id="IPR014906">
    <property type="entry name" value="PRP4-like"/>
</dbReference>
<feature type="repeat" description="WD" evidence="3">
    <location>
        <begin position="259"/>
        <end position="300"/>
    </location>
</feature>
<dbReference type="GO" id="GO:0017070">
    <property type="term" value="F:U6 snRNA binding"/>
    <property type="evidence" value="ECO:0007669"/>
    <property type="project" value="TreeGrafter"/>
</dbReference>
<evidence type="ECO:0000313" key="6">
    <source>
        <dbReference type="EMBL" id="GBF89870.1"/>
    </source>
</evidence>
<dbReference type="InterPro" id="IPR019775">
    <property type="entry name" value="WD40_repeat_CS"/>
</dbReference>
<feature type="compositionally biased region" description="Acidic residues" evidence="4">
    <location>
        <begin position="465"/>
        <end position="479"/>
    </location>
</feature>
<dbReference type="FunCoup" id="A0A2V0NWC5">
    <property type="interactions" value="1865"/>
</dbReference>
<organism evidence="6 7">
    <name type="scientific">Raphidocelis subcapitata</name>
    <dbReference type="NCBI Taxonomy" id="307507"/>
    <lineage>
        <taxon>Eukaryota</taxon>
        <taxon>Viridiplantae</taxon>
        <taxon>Chlorophyta</taxon>
        <taxon>core chlorophytes</taxon>
        <taxon>Chlorophyceae</taxon>
        <taxon>CS clade</taxon>
        <taxon>Sphaeropleales</taxon>
        <taxon>Selenastraceae</taxon>
        <taxon>Raphidocelis</taxon>
    </lineage>
</organism>
<dbReference type="FunFam" id="2.130.10.10:FF:000411">
    <property type="entry name" value="U4/U6 small nuclear ribonucleoprotein Prp4"/>
    <property type="match status" value="1"/>
</dbReference>
<feature type="region of interest" description="Disordered" evidence="4">
    <location>
        <begin position="459"/>
        <end position="482"/>
    </location>
</feature>
<feature type="repeat" description="WD" evidence="3">
    <location>
        <begin position="385"/>
        <end position="427"/>
    </location>
</feature>
<dbReference type="Pfam" id="PF00400">
    <property type="entry name" value="WD40"/>
    <property type="match status" value="5"/>
</dbReference>
<gene>
    <name evidence="6" type="ORF">Rsub_02574</name>
</gene>
<protein>
    <submittedName>
        <fullName evidence="6">U4,U6 small nuclear ribonucleoprotein</fullName>
    </submittedName>
</protein>
<dbReference type="OrthoDB" id="540662at2759"/>
<name>A0A2V0NWC5_9CHLO</name>
<dbReference type="SMART" id="SM00320">
    <property type="entry name" value="WD40"/>
    <property type="match status" value="7"/>
</dbReference>
<keyword evidence="2" id="KW-0677">Repeat</keyword>
<dbReference type="PANTHER" id="PTHR19846:SF0">
    <property type="entry name" value="PRE-MRNA PROCESSING FACTOR 4"/>
    <property type="match status" value="1"/>
</dbReference>
<dbReference type="SUPFAM" id="SSF50978">
    <property type="entry name" value="WD40 repeat-like"/>
    <property type="match status" value="1"/>
</dbReference>
<accession>A0A2V0NWC5</accession>
<proteinExistence type="predicted"/>
<dbReference type="SUPFAM" id="SSF158230">
    <property type="entry name" value="PRP4-like"/>
    <property type="match status" value="1"/>
</dbReference>
<dbReference type="STRING" id="307507.A0A2V0NWC5"/>
<dbReference type="InterPro" id="IPR020472">
    <property type="entry name" value="WD40_PAC1"/>
</dbReference>
<evidence type="ECO:0000256" key="2">
    <source>
        <dbReference type="ARBA" id="ARBA00022737"/>
    </source>
</evidence>
<evidence type="ECO:0000259" key="5">
    <source>
        <dbReference type="SMART" id="SM00500"/>
    </source>
</evidence>
<reference evidence="6 7" key="1">
    <citation type="journal article" date="2018" name="Sci. Rep.">
        <title>Raphidocelis subcapitata (=Pseudokirchneriella subcapitata) provides an insight into genome evolution and environmental adaptations in the Sphaeropleales.</title>
        <authorList>
            <person name="Suzuki S."/>
            <person name="Yamaguchi H."/>
            <person name="Nakajima N."/>
            <person name="Kawachi M."/>
        </authorList>
    </citation>
    <scope>NUCLEOTIDE SEQUENCE [LARGE SCALE GENOMIC DNA]</scope>
    <source>
        <strain evidence="6 7">NIES-35</strain>
    </source>
</reference>
<keyword evidence="1 3" id="KW-0853">WD repeat</keyword>
<evidence type="ECO:0000256" key="4">
    <source>
        <dbReference type="SAM" id="MobiDB-lite"/>
    </source>
</evidence>
<keyword evidence="7" id="KW-1185">Reference proteome</keyword>
<feature type="repeat" description="WD" evidence="3">
    <location>
        <begin position="301"/>
        <end position="342"/>
    </location>
</feature>
<keyword evidence="6" id="KW-0687">Ribonucleoprotein</keyword>
<dbReference type="GO" id="GO:0030621">
    <property type="term" value="F:U4 snRNA binding"/>
    <property type="evidence" value="ECO:0007669"/>
    <property type="project" value="TreeGrafter"/>
</dbReference>
<feature type="domain" description="Pre-mRNA processing factor 4 (PRP4)-like" evidence="5">
    <location>
        <begin position="38"/>
        <end position="90"/>
    </location>
</feature>
<dbReference type="AlphaFoldDB" id="A0A2V0NWC5"/>
<evidence type="ECO:0000256" key="3">
    <source>
        <dbReference type="PROSITE-ProRule" id="PRU00221"/>
    </source>
</evidence>
<dbReference type="Gene3D" id="2.130.10.10">
    <property type="entry name" value="YVTN repeat-like/Quinoprotein amine dehydrogenase"/>
    <property type="match status" value="3"/>
</dbReference>
<dbReference type="EMBL" id="BDRX01000013">
    <property type="protein sequence ID" value="GBF89870.1"/>
    <property type="molecule type" value="Genomic_DNA"/>
</dbReference>
<dbReference type="Pfam" id="PF08799">
    <property type="entry name" value="PRP4"/>
    <property type="match status" value="1"/>
</dbReference>
<dbReference type="PROSITE" id="PS50082">
    <property type="entry name" value="WD_REPEATS_2"/>
    <property type="match status" value="4"/>
</dbReference>
<dbReference type="CDD" id="cd00200">
    <property type="entry name" value="WD40"/>
    <property type="match status" value="1"/>
</dbReference>
<dbReference type="PANTHER" id="PTHR19846">
    <property type="entry name" value="WD40 REPEAT PROTEIN"/>
    <property type="match status" value="1"/>
</dbReference>
<sequence length="521" mass="56179">MASTFELTESARRDKEEQEKLLAEFELRRKIRATLVPTEDGKVREMLRQLGEPVTLFGEREMERHDRLKRIVAERDVGGLDGAPITGELVLEERVVVQKEVFYTEGAPALQQARLEIAGWSIPRAAARVRAAKQLQGDVEGLRAIKAARDASERAARQLAQQSSEIGDERPIGGCAFSPDGSLLAACGWGGAVNLWRATDSANVARVRGFRAHPERATGIAWHPQATVSQPEGAANILTGCADGSAALFALDGQQLQKLEGHTERLGRVAWHPMGQHVATSSFDMTWRLWDAETGACLLEQEGHSRGVYAVAFQGDGALAGSVGLDAIGRIWDCRTGRSVHVLEGHVKQILCIDFSPNGYMVATGSDDHSVRVWDLRKKACAYVVPAHRSLVSAVRWQPGDGHYLISSSYDATIKVWSTRDWTLLKVLAGHEGKVMAADVAPQPLDSATRRAALAAAARGGGCGGDDEEMRDADGDADGEGANGKADLGHLIGSAGYDRTVKLWAPQDMPDIFAGGDALPF</sequence>
<dbReference type="Gene3D" id="4.10.280.110">
    <property type="entry name" value="Pre-mRNA processing factor 4 domain"/>
    <property type="match status" value="1"/>
</dbReference>
<dbReference type="GO" id="GO:0046540">
    <property type="term" value="C:U4/U6 x U5 tri-snRNP complex"/>
    <property type="evidence" value="ECO:0007669"/>
    <property type="project" value="TreeGrafter"/>
</dbReference>
<dbReference type="Proteomes" id="UP000247498">
    <property type="component" value="Unassembled WGS sequence"/>
</dbReference>
<dbReference type="PROSITE" id="PS50294">
    <property type="entry name" value="WD_REPEATS_REGION"/>
    <property type="match status" value="3"/>
</dbReference>
<dbReference type="PRINTS" id="PR00320">
    <property type="entry name" value="GPROTEINBRPT"/>
</dbReference>
<comment type="caution">
    <text evidence="6">The sequence shown here is derived from an EMBL/GenBank/DDBJ whole genome shotgun (WGS) entry which is preliminary data.</text>
</comment>
<dbReference type="InParanoid" id="A0A2V0NWC5"/>
<evidence type="ECO:0000313" key="7">
    <source>
        <dbReference type="Proteomes" id="UP000247498"/>
    </source>
</evidence>
<dbReference type="InterPro" id="IPR036322">
    <property type="entry name" value="WD40_repeat_dom_sf"/>
</dbReference>
<dbReference type="InterPro" id="IPR036285">
    <property type="entry name" value="PRP4-like_sf"/>
</dbReference>
<dbReference type="InterPro" id="IPR001680">
    <property type="entry name" value="WD40_rpt"/>
</dbReference>
<dbReference type="PROSITE" id="PS00678">
    <property type="entry name" value="WD_REPEATS_1"/>
    <property type="match status" value="2"/>
</dbReference>
<dbReference type="InterPro" id="IPR015943">
    <property type="entry name" value="WD40/YVTN_repeat-like_dom_sf"/>
</dbReference>
<dbReference type="SMART" id="SM00500">
    <property type="entry name" value="SFM"/>
    <property type="match status" value="1"/>
</dbReference>